<keyword evidence="2" id="KW-1003">Cell membrane</keyword>
<evidence type="ECO:0000256" key="1">
    <source>
        <dbReference type="ARBA" id="ARBA00004651"/>
    </source>
</evidence>
<keyword evidence="3 6" id="KW-0812">Transmembrane</keyword>
<dbReference type="RefSeq" id="WP_340236234.1">
    <property type="nucleotide sequence ID" value="NZ_JBBEWC010000005.1"/>
</dbReference>
<dbReference type="InterPro" id="IPR047699">
    <property type="entry name" value="Permease_put_prefix"/>
</dbReference>
<evidence type="ECO:0000256" key="2">
    <source>
        <dbReference type="ARBA" id="ARBA00022475"/>
    </source>
</evidence>
<name>A0ABW5J9V0_9BACT</name>
<comment type="caution">
    <text evidence="9">The sequence shown here is derived from an EMBL/GenBank/DDBJ whole genome shotgun (WGS) entry which is preliminary data.</text>
</comment>
<organism evidence="9 10">
    <name type="scientific">Emticicia soli</name>
    <dbReference type="NCBI Taxonomy" id="2027878"/>
    <lineage>
        <taxon>Bacteria</taxon>
        <taxon>Pseudomonadati</taxon>
        <taxon>Bacteroidota</taxon>
        <taxon>Cytophagia</taxon>
        <taxon>Cytophagales</taxon>
        <taxon>Leadbetterellaceae</taxon>
        <taxon>Emticicia</taxon>
    </lineage>
</organism>
<feature type="domain" description="ABC3 transporter permease C-terminal" evidence="7">
    <location>
        <begin position="371"/>
        <end position="487"/>
    </location>
</feature>
<keyword evidence="5 6" id="KW-0472">Membrane</keyword>
<feature type="transmembrane region" description="Helical" evidence="6">
    <location>
        <begin position="410"/>
        <end position="437"/>
    </location>
</feature>
<feature type="domain" description="ABC3 transporter permease C-terminal" evidence="7">
    <location>
        <begin position="757"/>
        <end position="866"/>
    </location>
</feature>
<sequence length="877" mass="98456">MKNNIPPRWADRLLEVFLPDDLAEELRGDIHEQFEMQVEEFGLTKARWLYIWEVLRFCRPYFLKRRLMAKADIMNDYYFLINPVMLQNYLKIAFRNLMRAKSYMAINIIGLAVGIAACTLIILWIQSELGYDRFYSKTNRLYEVYNKDIFSGTPQVWDAAPRLLAPTLKQNYPEVEEVARIRPTNLLLSTNNIKMNVEGGFVDPSFLTLFDFPLLSGNAQSVLVGNNGIVITEALAEKLFGTTHAIGKVIQIENKDAFSVTGILENLPNNSKFSNLSYLLPYNYFVNLGWGSEAWESNNDYSYVLLKESANADAVNAKIKQVTAEHLKGILDNVSNRQIFLHPADRWYLYSKQENGQLVDGNIVTVRLFGLIAFFILLIASVNFINLSTARSEKRAKEVGVRKVSGAQKISLILQFIGESVLLTFMAGIVALLLVLLSLPFFNQLTGKMLALDFTSAYFWLVAISVLLFTGILAGAYPAFFLANFQPSKVLKGALRSQRAAFTPRKVLVVVQFTFAIVLIIATLIINRQIDHAQSRDKGYDQNNLLFTYLSGDLINHYPAIQQELMQRGVAVSMSKSLGPLTYINTRQWGVAWPGSTTADKDIEFDKFGTDTDFLKTTGTSLIAGREIDVRKYPTDSTAILLNETAVKTMRLQNPVGTVVSFGKTNWHVVGVVKDFIFASPYEAIKPVIVEGPKEPNSLGWLSIRLSKNVPVSEHLAILEKIFAKYNPGYPFEYTFADESYKLKFVNEQRTGTLTGLFTGLTIFIACLGLFGLAAYTAQQRTKEIGIRKVLGAPVISVVQLLTKDFIRLLLVAFLIGAPIGWYVMEQWLQDYNYRIVIGAGVFIVTLLSSISIVFVSVSFQAIKAALVNPVKSLKSE</sequence>
<protein>
    <submittedName>
        <fullName evidence="9">ABC transporter permease</fullName>
    </submittedName>
</protein>
<evidence type="ECO:0000259" key="8">
    <source>
        <dbReference type="Pfam" id="PF12704"/>
    </source>
</evidence>
<feature type="transmembrane region" description="Helical" evidence="6">
    <location>
        <begin position="457"/>
        <end position="485"/>
    </location>
</feature>
<evidence type="ECO:0000259" key="7">
    <source>
        <dbReference type="Pfam" id="PF02687"/>
    </source>
</evidence>
<dbReference type="InterPro" id="IPR050250">
    <property type="entry name" value="Macrolide_Exporter_MacB"/>
</dbReference>
<gene>
    <name evidence="9" type="ORF">ACFSR2_13755</name>
</gene>
<dbReference type="PANTHER" id="PTHR30572">
    <property type="entry name" value="MEMBRANE COMPONENT OF TRANSPORTER-RELATED"/>
    <property type="match status" value="1"/>
</dbReference>
<feature type="transmembrane region" description="Helical" evidence="6">
    <location>
        <begin position="506"/>
        <end position="526"/>
    </location>
</feature>
<dbReference type="EMBL" id="JBHULC010000011">
    <property type="protein sequence ID" value="MFD2521959.1"/>
    <property type="molecule type" value="Genomic_DNA"/>
</dbReference>
<feature type="transmembrane region" description="Helical" evidence="6">
    <location>
        <begin position="368"/>
        <end position="389"/>
    </location>
</feature>
<feature type="transmembrane region" description="Helical" evidence="6">
    <location>
        <begin position="836"/>
        <end position="858"/>
    </location>
</feature>
<keyword evidence="10" id="KW-1185">Reference proteome</keyword>
<dbReference type="NCBIfam" id="NF038404">
    <property type="entry name" value="perm_prefix_2"/>
    <property type="match status" value="1"/>
</dbReference>
<feature type="domain" description="MacB-like periplasmic core" evidence="8">
    <location>
        <begin position="105"/>
        <end position="321"/>
    </location>
</feature>
<feature type="transmembrane region" description="Helical" evidence="6">
    <location>
        <begin position="104"/>
        <end position="125"/>
    </location>
</feature>
<evidence type="ECO:0000256" key="6">
    <source>
        <dbReference type="SAM" id="Phobius"/>
    </source>
</evidence>
<evidence type="ECO:0000313" key="9">
    <source>
        <dbReference type="EMBL" id="MFD2521959.1"/>
    </source>
</evidence>
<feature type="transmembrane region" description="Helical" evidence="6">
    <location>
        <begin position="757"/>
        <end position="778"/>
    </location>
</feature>
<evidence type="ECO:0000256" key="5">
    <source>
        <dbReference type="ARBA" id="ARBA00023136"/>
    </source>
</evidence>
<evidence type="ECO:0000256" key="4">
    <source>
        <dbReference type="ARBA" id="ARBA00022989"/>
    </source>
</evidence>
<reference evidence="10" key="1">
    <citation type="journal article" date="2019" name="Int. J. Syst. Evol. Microbiol.">
        <title>The Global Catalogue of Microorganisms (GCM) 10K type strain sequencing project: providing services to taxonomists for standard genome sequencing and annotation.</title>
        <authorList>
            <consortium name="The Broad Institute Genomics Platform"/>
            <consortium name="The Broad Institute Genome Sequencing Center for Infectious Disease"/>
            <person name="Wu L."/>
            <person name="Ma J."/>
        </authorList>
    </citation>
    <scope>NUCLEOTIDE SEQUENCE [LARGE SCALE GENOMIC DNA]</scope>
    <source>
        <strain evidence="10">KCTC 52344</strain>
    </source>
</reference>
<comment type="subcellular location">
    <subcellularLocation>
        <location evidence="1">Cell membrane</location>
        <topology evidence="1">Multi-pass membrane protein</topology>
    </subcellularLocation>
</comment>
<keyword evidence="4 6" id="KW-1133">Transmembrane helix</keyword>
<dbReference type="InterPro" id="IPR003838">
    <property type="entry name" value="ABC3_permease_C"/>
</dbReference>
<dbReference type="Pfam" id="PF12704">
    <property type="entry name" value="MacB_PCD"/>
    <property type="match status" value="1"/>
</dbReference>
<dbReference type="Pfam" id="PF02687">
    <property type="entry name" value="FtsX"/>
    <property type="match status" value="2"/>
</dbReference>
<dbReference type="PANTHER" id="PTHR30572:SF18">
    <property type="entry name" value="ABC-TYPE MACROLIDE FAMILY EXPORT SYSTEM PERMEASE COMPONENT 2"/>
    <property type="match status" value="1"/>
</dbReference>
<evidence type="ECO:0000313" key="10">
    <source>
        <dbReference type="Proteomes" id="UP001597510"/>
    </source>
</evidence>
<dbReference type="InterPro" id="IPR025857">
    <property type="entry name" value="MacB_PCD"/>
</dbReference>
<proteinExistence type="predicted"/>
<feature type="transmembrane region" description="Helical" evidence="6">
    <location>
        <begin position="806"/>
        <end position="824"/>
    </location>
</feature>
<evidence type="ECO:0000256" key="3">
    <source>
        <dbReference type="ARBA" id="ARBA00022692"/>
    </source>
</evidence>
<dbReference type="Proteomes" id="UP001597510">
    <property type="component" value="Unassembled WGS sequence"/>
</dbReference>
<accession>A0ABW5J9V0</accession>